<dbReference type="STRING" id="572546.Arcpr_0995"/>
<feature type="transmembrane region" description="Helical" evidence="1">
    <location>
        <begin position="201"/>
        <end position="223"/>
    </location>
</feature>
<proteinExistence type="predicted"/>
<feature type="transmembrane region" description="Helical" evidence="1">
    <location>
        <begin position="52"/>
        <end position="74"/>
    </location>
</feature>
<dbReference type="Proteomes" id="UP000001901">
    <property type="component" value="Chromosome"/>
</dbReference>
<dbReference type="RefSeq" id="WP_012940392.1">
    <property type="nucleotide sequence ID" value="NC_013741.1"/>
</dbReference>
<reference evidence="2 3" key="1">
    <citation type="journal article" date="2010" name="Stand. Genomic Sci.">
        <title>Complete genome sequence of Archaeoglobus profundus type strain (AV18).</title>
        <authorList>
            <person name="von Jan M."/>
            <person name="Lapidus A."/>
            <person name="Del Rio T.G."/>
            <person name="Copeland A."/>
            <person name="Tice H."/>
            <person name="Cheng J.F."/>
            <person name="Lucas S."/>
            <person name="Chen F."/>
            <person name="Nolan M."/>
            <person name="Goodwin L."/>
            <person name="Han C."/>
            <person name="Pitluck S."/>
            <person name="Liolios K."/>
            <person name="Ivanova N."/>
            <person name="Mavromatis K."/>
            <person name="Ovchinnikova G."/>
            <person name="Chertkov O."/>
            <person name="Pati A."/>
            <person name="Chen A."/>
            <person name="Palaniappan K."/>
            <person name="Land M."/>
            <person name="Hauser L."/>
            <person name="Chang Y.J."/>
            <person name="Jeffries C.D."/>
            <person name="Saunders E."/>
            <person name="Brettin T."/>
            <person name="Detter J.C."/>
            <person name="Chain P."/>
            <person name="Eichinger K."/>
            <person name="Huber H."/>
            <person name="Spring S."/>
            <person name="Rohde M."/>
            <person name="Goker M."/>
            <person name="Wirth R."/>
            <person name="Woyke T."/>
            <person name="Bristow J."/>
            <person name="Eisen J.A."/>
            <person name="Markowitz V."/>
            <person name="Hugenholtz P."/>
            <person name="Kyrpides N.C."/>
            <person name="Klenk H.P."/>
        </authorList>
    </citation>
    <scope>NUCLEOTIDE SEQUENCE [LARGE SCALE GENOMIC DNA]</scope>
    <source>
        <strain evidence="3">DSM 5631 / JCM 9629 / NBRC 100127 / Av18</strain>
    </source>
</reference>
<dbReference type="AlphaFoldDB" id="D2RD62"/>
<protein>
    <submittedName>
        <fullName evidence="2">Nucleoside recognition domain protein</fullName>
    </submittedName>
</protein>
<keyword evidence="1" id="KW-0472">Membrane</keyword>
<dbReference type="InterPro" id="IPR038880">
    <property type="entry name" value="MJ0871-like"/>
</dbReference>
<gene>
    <name evidence="2" type="ordered locus">Arcpr_0995</name>
</gene>
<dbReference type="PANTHER" id="PTHR38139:SF1">
    <property type="entry name" value="NUCLEOSIDE TRANSPORTER_FEOB GTPASE GATE DOMAIN-CONTAINING PROTEIN"/>
    <property type="match status" value="1"/>
</dbReference>
<feature type="transmembrane region" description="Helical" evidence="1">
    <location>
        <begin position="6"/>
        <end position="31"/>
    </location>
</feature>
<evidence type="ECO:0000313" key="2">
    <source>
        <dbReference type="EMBL" id="ADB58056.1"/>
    </source>
</evidence>
<keyword evidence="1" id="KW-1133">Transmembrane helix</keyword>
<dbReference type="GeneID" id="8739667"/>
<organism evidence="2 3">
    <name type="scientific">Archaeoglobus profundus (strain DSM 5631 / JCM 9629 / NBRC 100127 / Av18)</name>
    <dbReference type="NCBI Taxonomy" id="572546"/>
    <lineage>
        <taxon>Archaea</taxon>
        <taxon>Methanobacteriati</taxon>
        <taxon>Methanobacteriota</taxon>
        <taxon>Archaeoglobi</taxon>
        <taxon>Archaeoglobales</taxon>
        <taxon>Archaeoglobaceae</taxon>
        <taxon>Archaeoglobus</taxon>
    </lineage>
</organism>
<feature type="transmembrane region" description="Helical" evidence="1">
    <location>
        <begin position="115"/>
        <end position="142"/>
    </location>
</feature>
<feature type="transmembrane region" description="Helical" evidence="1">
    <location>
        <begin position="267"/>
        <end position="288"/>
    </location>
</feature>
<dbReference type="PaxDb" id="572546-Arcpr_0995"/>
<accession>D2RD62</accession>
<dbReference type="eggNOG" id="arCOG00360">
    <property type="taxonomic scope" value="Archaea"/>
</dbReference>
<feature type="transmembrane region" description="Helical" evidence="1">
    <location>
        <begin position="229"/>
        <end position="246"/>
    </location>
</feature>
<feature type="transmembrane region" description="Helical" evidence="1">
    <location>
        <begin position="162"/>
        <end position="189"/>
    </location>
</feature>
<name>D2RD62_ARCPA</name>
<keyword evidence="1" id="KW-0812">Transmembrane</keyword>
<evidence type="ECO:0000256" key="1">
    <source>
        <dbReference type="SAM" id="Phobius"/>
    </source>
</evidence>
<dbReference type="EMBL" id="CP001857">
    <property type="protein sequence ID" value="ADB58056.1"/>
    <property type="molecule type" value="Genomic_DNA"/>
</dbReference>
<dbReference type="PANTHER" id="PTHR38139">
    <property type="entry name" value="GATE DOMAIN-CONTAINING PROTEIN"/>
    <property type="match status" value="1"/>
</dbReference>
<keyword evidence="3" id="KW-1185">Reference proteome</keyword>
<sequence>MIYQAFISTLIFLARTAPFVVISYLAIAYLSKRSYLAKALRIMAFSLKRLRLNSIAFTSFVLSFFNIVVAYTFLSQAWREKRVRDKDVIAISLLNSFPSVFSHLYSFYIPFVIPILGYLGLVYTALRFAVAMIKSFIGYLLLDKGDGLPEIERYEVRISENILKVLAVMFLTYFAIELLYSAGILNFFVKNLEFLPIDPSALTISIVAVFNLRSAIVLTAGFLEKGLSYKWALIGLLLGNVISFSVRSAKHSLPLHLSLFGKFGFKIVFINSILTLLLDVVIIAVLLMI</sequence>
<dbReference type="HOGENOM" id="CLU_048086_2_0_2"/>
<evidence type="ECO:0000313" key="3">
    <source>
        <dbReference type="Proteomes" id="UP000001901"/>
    </source>
</evidence>
<dbReference type="KEGG" id="apo:Arcpr_0995"/>